<dbReference type="Pfam" id="PF02635">
    <property type="entry name" value="DsrE"/>
    <property type="match status" value="1"/>
</dbReference>
<keyword evidence="1" id="KW-0732">Signal</keyword>
<gene>
    <name evidence="2" type="ORF">ACFO4O_02040</name>
</gene>
<dbReference type="EMBL" id="JBHSGU010000002">
    <property type="protein sequence ID" value="MFC4698940.1"/>
    <property type="molecule type" value="Genomic_DNA"/>
</dbReference>
<accession>A0ABV9LRP0</accession>
<keyword evidence="3" id="KW-1185">Reference proteome</keyword>
<dbReference type="PANTHER" id="PTHR37691">
    <property type="entry name" value="BLR3518 PROTEIN"/>
    <property type="match status" value="1"/>
</dbReference>
<dbReference type="RefSeq" id="WP_382405632.1">
    <property type="nucleotide sequence ID" value="NZ_JBHSGU010000002.1"/>
</dbReference>
<evidence type="ECO:0000313" key="2">
    <source>
        <dbReference type="EMBL" id="MFC4698940.1"/>
    </source>
</evidence>
<protein>
    <submittedName>
        <fullName evidence="2">DsrE family protein</fullName>
    </submittedName>
</protein>
<dbReference type="Proteomes" id="UP001595897">
    <property type="component" value="Unassembled WGS sequence"/>
</dbReference>
<dbReference type="InterPro" id="IPR003787">
    <property type="entry name" value="Sulphur_relay_DsrE/F-like"/>
</dbReference>
<name>A0ABV9LRP0_9ALTE</name>
<dbReference type="PANTHER" id="PTHR37691:SF1">
    <property type="entry name" value="BLR3518 PROTEIN"/>
    <property type="match status" value="1"/>
</dbReference>
<sequence>MKRYCFAIFACALISFTSQARQMSNFDDGPLIQKYGKHAPVAKPHVDESSKFKVAFDVAAAAKAGEINKRFDSLARFINMHVAAGVAKENIELALVVHGRAALDLLKNESYQRVNSTNNANIELLNVLMKNQVSVVLCGQTANAYEIQQNQLVDGVRIELSAMTAHALLQQQGYTVNPF</sequence>
<feature type="chain" id="PRO_5047146288" evidence="1">
    <location>
        <begin position="21"/>
        <end position="179"/>
    </location>
</feature>
<evidence type="ECO:0000256" key="1">
    <source>
        <dbReference type="SAM" id="SignalP"/>
    </source>
</evidence>
<dbReference type="InterPro" id="IPR027396">
    <property type="entry name" value="DsrEFH-like"/>
</dbReference>
<feature type="signal peptide" evidence="1">
    <location>
        <begin position="1"/>
        <end position="20"/>
    </location>
</feature>
<dbReference type="Gene3D" id="3.40.1260.10">
    <property type="entry name" value="DsrEFH-like"/>
    <property type="match status" value="1"/>
</dbReference>
<reference evidence="3" key="1">
    <citation type="journal article" date="2019" name="Int. J. Syst. Evol. Microbiol.">
        <title>The Global Catalogue of Microorganisms (GCM) 10K type strain sequencing project: providing services to taxonomists for standard genome sequencing and annotation.</title>
        <authorList>
            <consortium name="The Broad Institute Genomics Platform"/>
            <consortium name="The Broad Institute Genome Sequencing Center for Infectious Disease"/>
            <person name="Wu L."/>
            <person name="Ma J."/>
        </authorList>
    </citation>
    <scope>NUCLEOTIDE SEQUENCE [LARGE SCALE GENOMIC DNA]</scope>
    <source>
        <strain evidence="3">KACC 12507</strain>
    </source>
</reference>
<proteinExistence type="predicted"/>
<comment type="caution">
    <text evidence="2">The sequence shown here is derived from an EMBL/GenBank/DDBJ whole genome shotgun (WGS) entry which is preliminary data.</text>
</comment>
<dbReference type="SUPFAM" id="SSF75169">
    <property type="entry name" value="DsrEFH-like"/>
    <property type="match status" value="1"/>
</dbReference>
<evidence type="ECO:0000313" key="3">
    <source>
        <dbReference type="Proteomes" id="UP001595897"/>
    </source>
</evidence>
<organism evidence="2 3">
    <name type="scientific">Glaciecola siphonariae</name>
    <dbReference type="NCBI Taxonomy" id="521012"/>
    <lineage>
        <taxon>Bacteria</taxon>
        <taxon>Pseudomonadati</taxon>
        <taxon>Pseudomonadota</taxon>
        <taxon>Gammaproteobacteria</taxon>
        <taxon>Alteromonadales</taxon>
        <taxon>Alteromonadaceae</taxon>
        <taxon>Glaciecola</taxon>
    </lineage>
</organism>